<evidence type="ECO:0000313" key="2">
    <source>
        <dbReference type="Proteomes" id="UP000186905"/>
    </source>
</evidence>
<dbReference type="EMBL" id="MJIL01000098">
    <property type="protein sequence ID" value="OLQ70311.1"/>
    <property type="molecule type" value="Genomic_DNA"/>
</dbReference>
<sequence length="156" mass="16797">MQQPENGVLEPQEAMDDWGDFSAVIGQLEQQETDSNEALTDAVGTESAEDNSEAIAGFLDITFTVVEQVTSLITGVEFEFDAKGKEKVIEAAQPVLNKHGSGLMGVFGDYMEEATLFIAVLSLAYTSRCAYMMAKQEQLKGEADNGKEETEAATAA</sequence>
<reference evidence="1 2" key="1">
    <citation type="submission" date="2016-09" db="EMBL/GenBank/DDBJ databases">
        <title>Photobacterium proteolyticum sp. nov. a protease producing bacterium isolated from ocean sediments of Laizhou Bay.</title>
        <authorList>
            <person name="Li Y."/>
        </authorList>
    </citation>
    <scope>NUCLEOTIDE SEQUENCE [LARGE SCALE GENOMIC DNA]</scope>
    <source>
        <strain evidence="1 2">13-12</strain>
    </source>
</reference>
<evidence type="ECO:0000313" key="1">
    <source>
        <dbReference type="EMBL" id="OLQ70311.1"/>
    </source>
</evidence>
<accession>A0A1Q9G7P9</accession>
<dbReference type="STRING" id="1903952.BIT28_16430"/>
<dbReference type="Proteomes" id="UP000186905">
    <property type="component" value="Unassembled WGS sequence"/>
</dbReference>
<dbReference type="RefSeq" id="WP_075767884.1">
    <property type="nucleotide sequence ID" value="NZ_MJIL01000098.1"/>
</dbReference>
<dbReference type="OrthoDB" id="5902043at2"/>
<organism evidence="1 2">
    <name type="scientific">Photobacterium proteolyticum</name>
    <dbReference type="NCBI Taxonomy" id="1903952"/>
    <lineage>
        <taxon>Bacteria</taxon>
        <taxon>Pseudomonadati</taxon>
        <taxon>Pseudomonadota</taxon>
        <taxon>Gammaproteobacteria</taxon>
        <taxon>Vibrionales</taxon>
        <taxon>Vibrionaceae</taxon>
        <taxon>Photobacterium</taxon>
    </lineage>
</organism>
<comment type="caution">
    <text evidence="1">The sequence shown here is derived from an EMBL/GenBank/DDBJ whole genome shotgun (WGS) entry which is preliminary data.</text>
</comment>
<proteinExistence type="predicted"/>
<gene>
    <name evidence="1" type="ORF">BIT28_16430</name>
</gene>
<dbReference type="AlphaFoldDB" id="A0A1Q9G7P9"/>
<keyword evidence="2" id="KW-1185">Reference proteome</keyword>
<protein>
    <submittedName>
        <fullName evidence="1">Uncharacterized protein</fullName>
    </submittedName>
</protein>
<name>A0A1Q9G7P9_9GAMM</name>